<gene>
    <name evidence="2" type="ORF">WJX74_006894</name>
</gene>
<proteinExistence type="predicted"/>
<dbReference type="AlphaFoldDB" id="A0AAW1QHX7"/>
<reference evidence="2 3" key="1">
    <citation type="journal article" date="2024" name="Nat. Commun.">
        <title>Phylogenomics reveals the evolutionary origins of lichenization in chlorophyte algae.</title>
        <authorList>
            <person name="Puginier C."/>
            <person name="Libourel C."/>
            <person name="Otte J."/>
            <person name="Skaloud P."/>
            <person name="Haon M."/>
            <person name="Grisel S."/>
            <person name="Petersen M."/>
            <person name="Berrin J.G."/>
            <person name="Delaux P.M."/>
            <person name="Dal Grande F."/>
            <person name="Keller J."/>
        </authorList>
    </citation>
    <scope>NUCLEOTIDE SEQUENCE [LARGE SCALE GENOMIC DNA]</scope>
    <source>
        <strain evidence="2 3">SAG 2145</strain>
    </source>
</reference>
<sequence length="94" mass="10225">MPSTRLALNAVVTVQALGFAGLMHSITHSACTIKEETAATEKNAVVDFKKACEELLQGTIVDLLQESTADFRYGWLRGKIGPVKFANSQGKDRE</sequence>
<comment type="caution">
    <text evidence="2">The sequence shown here is derived from an EMBL/GenBank/DDBJ whole genome shotgun (WGS) entry which is preliminary data.</text>
</comment>
<accession>A0AAW1QHX7</accession>
<keyword evidence="3" id="KW-1185">Reference proteome</keyword>
<feature type="signal peptide" evidence="1">
    <location>
        <begin position="1"/>
        <end position="18"/>
    </location>
</feature>
<evidence type="ECO:0000313" key="3">
    <source>
        <dbReference type="Proteomes" id="UP001438707"/>
    </source>
</evidence>
<keyword evidence="1" id="KW-0732">Signal</keyword>
<dbReference type="EMBL" id="JALJOS010000041">
    <property type="protein sequence ID" value="KAK9821056.1"/>
    <property type="molecule type" value="Genomic_DNA"/>
</dbReference>
<evidence type="ECO:0000313" key="2">
    <source>
        <dbReference type="EMBL" id="KAK9821056.1"/>
    </source>
</evidence>
<organism evidence="2 3">
    <name type="scientific">Apatococcus lobatus</name>
    <dbReference type="NCBI Taxonomy" id="904363"/>
    <lineage>
        <taxon>Eukaryota</taxon>
        <taxon>Viridiplantae</taxon>
        <taxon>Chlorophyta</taxon>
        <taxon>core chlorophytes</taxon>
        <taxon>Trebouxiophyceae</taxon>
        <taxon>Chlorellales</taxon>
        <taxon>Chlorellaceae</taxon>
        <taxon>Apatococcus</taxon>
    </lineage>
</organism>
<protein>
    <submittedName>
        <fullName evidence="2">Uncharacterized protein</fullName>
    </submittedName>
</protein>
<dbReference type="Proteomes" id="UP001438707">
    <property type="component" value="Unassembled WGS sequence"/>
</dbReference>
<evidence type="ECO:0000256" key="1">
    <source>
        <dbReference type="SAM" id="SignalP"/>
    </source>
</evidence>
<feature type="chain" id="PRO_5043340413" evidence="1">
    <location>
        <begin position="19"/>
        <end position="94"/>
    </location>
</feature>
<name>A0AAW1QHX7_9CHLO</name>